<proteinExistence type="predicted"/>
<dbReference type="OrthoDB" id="28697at2759"/>
<dbReference type="InterPro" id="IPR035899">
    <property type="entry name" value="DBL_dom_sf"/>
</dbReference>
<dbReference type="GO" id="GO:0005085">
    <property type="term" value="F:guanyl-nucleotide exchange factor activity"/>
    <property type="evidence" value="ECO:0007669"/>
    <property type="project" value="UniProtKB-KW"/>
</dbReference>
<dbReference type="InterPro" id="IPR015943">
    <property type="entry name" value="WD40/YVTN_repeat-like_dom_sf"/>
</dbReference>
<keyword evidence="2" id="KW-0344">Guanine-nucleotide releasing factor</keyword>
<name>A0A9Q0YIT2_HOLLE</name>
<dbReference type="GO" id="GO:0030036">
    <property type="term" value="P:actin cytoskeleton organization"/>
    <property type="evidence" value="ECO:0007669"/>
    <property type="project" value="TreeGrafter"/>
</dbReference>
<feature type="compositionally biased region" description="Basic residues" evidence="3">
    <location>
        <begin position="658"/>
        <end position="667"/>
    </location>
</feature>
<dbReference type="PANTHER" id="PTHR12877:SF7">
    <property type="entry name" value="RHO GUANINE NUCLEOTIDE EXCHANGE FACTOR 10-LIKE PROTEIN"/>
    <property type="match status" value="1"/>
</dbReference>
<accession>A0A9Q0YIT2</accession>
<dbReference type="InterPro" id="IPR036322">
    <property type="entry name" value="WD40_repeat_dom_sf"/>
</dbReference>
<dbReference type="SMART" id="SM00325">
    <property type="entry name" value="RhoGEF"/>
    <property type="match status" value="1"/>
</dbReference>
<dbReference type="GO" id="GO:0051496">
    <property type="term" value="P:positive regulation of stress fiber assembly"/>
    <property type="evidence" value="ECO:0007669"/>
    <property type="project" value="TreeGrafter"/>
</dbReference>
<dbReference type="Proteomes" id="UP001152320">
    <property type="component" value="Chromosome 21"/>
</dbReference>
<dbReference type="PROSITE" id="PS50010">
    <property type="entry name" value="DH_2"/>
    <property type="match status" value="1"/>
</dbReference>
<sequence>MDHGDNHSELPESNYVEPNLVLKPHGHIIQDLDESSNNSNSNAGVGDEEPSYMQVKDYYHLNTNEPEDSSMYEPVQINRTAGLNENGTSDPENDVYIVPKRENPFNRVVNDEEDEYARRRGTNVTALVKQLGGSPPIQPPPRLPGAVGTGYLGKSRVPPIGAEQSPTESDEARQRPNPTWPDGGLAERGEEEEDEEVWEDNVAYEGFQEDQGYTISPSHLASRFDALECNREDGTFYEDVQFDEGEHGFFIDDDLYDDILGMADDDHMAPEESDSSWGSDDWDTFSEDSDTDDQVHSYVDPNEPSARGIVEHGGNSHSRSFVSAYGIDRSPNKEEPKSYMEWVKMLRDKSTSLDKVRSFLFGRTMHSKGIDNDENEEDKDDIQYIDVKLSTIKHPPPILPPQPDWLTTEEIGRRHVIQAIVDSERSYMMSLQKLIQNYEKPLLESSPPILEKEKVKAIFYRVRGIYQCHLMFQIALASRVKNWDEMQQIGDVFVASFSKAMVLDVYSSFVNNFTHAMETAKKAAAQKTRFQEFLEKHQSSSNDRLSLYALMLKPIQRFPQFICLLQDLLKRTPLNHPDRMPLQLALTKLETLAGVLNERKRQSEQRHAVKHLIRNINAKFSVKMGNDGQRWLVRQDDVLQTIEEIKPVRKFTDSTKKRFEKSKKPGKNIKNPVEDLKKPVDLKKSVEDLEKSVKDVQEQAEILEKSVDISKKPGENSKEPVEKGKTNKTYDSHGEELKCKERRLILLNDLLVCTTPISNSNSSGLDGPRFKHRWSVPLSEVEVLEPSSDGGDIEISKESGRMTITTHHMDENEYLYGGSTRQLYQERNDLMHDLAVVKQLGAMLSNLKGTYGVLTQGDIEEWAQIIHKLIRKKGQEIKQADVSKIQLSLPSVHMNERVTVVFDTVSPKIKQDWLTALETAKLGLKPQNNPGWYAPDESDSTLVEMNFGVPLHMKTLPIFHTQDMGKIQTAVLIPPERFSFSFRKRSYGGSDAYRTSLWLCSSDDKTTEFTVVGFQPVQVRETFQLEEAQVLCMEYVPSFNWDNVSLGEIQGSREYVFKGPTVWIGCKSERICIYEVRQSDKSHFTASFQVSHPVLDLKYLNQNVYAALANGSVLVFTRSSDGQWNIKDHRVIELDTMAVTSLLAVQSTMWCGCGNNIFILEPNSDFRVSNFEAHQDARQNVRQLVISGIGVWVAFTASDTIRLFHVETLQVLQDISVASPVNRMIASLKQKQSLLYVTQPVYVTTFLACHGSLWVGTNTGVIVNFPLPRLEGVPLVNGPAMVSYHAHYSPIRFLTAMEIHQQHDKVMYSSAEDDTRSEVSSVLSERIPSSIKNKASDKVSSAMSPMTDYFSLTPHDSESKPLPGEAEAEQAAHSPSHREEEDDEEEEEVFAKITSTTSLVISGGEGHSYLMSDNTDGKHKVANILMWQVSM</sequence>
<dbReference type="EMBL" id="JAIZAY010000021">
    <property type="protein sequence ID" value="KAJ8022170.1"/>
    <property type="molecule type" value="Genomic_DNA"/>
</dbReference>
<evidence type="ECO:0000256" key="2">
    <source>
        <dbReference type="ARBA" id="ARBA00022658"/>
    </source>
</evidence>
<dbReference type="FunFam" id="1.20.900.10:FF:000003">
    <property type="entry name" value="Rho guanine nucleotide exchange factor 10 like"/>
    <property type="match status" value="1"/>
</dbReference>
<feature type="domain" description="DH" evidence="4">
    <location>
        <begin position="412"/>
        <end position="599"/>
    </location>
</feature>
<feature type="compositionally biased region" description="Acidic residues" evidence="3">
    <location>
        <begin position="280"/>
        <end position="292"/>
    </location>
</feature>
<gene>
    <name evidence="5" type="ORF">HOLleu_39582</name>
</gene>
<dbReference type="InterPro" id="IPR039919">
    <property type="entry name" value="ARHGEF10/ARHGEF17"/>
</dbReference>
<reference evidence="5" key="1">
    <citation type="submission" date="2021-10" db="EMBL/GenBank/DDBJ databases">
        <title>Tropical sea cucumber genome reveals ecological adaptation and Cuvierian tubules defense mechanism.</title>
        <authorList>
            <person name="Chen T."/>
        </authorList>
    </citation>
    <scope>NUCLEOTIDE SEQUENCE</scope>
    <source>
        <strain evidence="5">Nanhai2018</strain>
        <tissue evidence="5">Muscle</tissue>
    </source>
</reference>
<feature type="region of interest" description="Disordered" evidence="3">
    <location>
        <begin position="265"/>
        <end position="295"/>
    </location>
</feature>
<dbReference type="Gene3D" id="1.20.900.10">
    <property type="entry name" value="Dbl homology (DH) domain"/>
    <property type="match status" value="1"/>
</dbReference>
<evidence type="ECO:0000313" key="6">
    <source>
        <dbReference type="Proteomes" id="UP001152320"/>
    </source>
</evidence>
<dbReference type="Pfam" id="PF19056">
    <property type="entry name" value="WD40_2"/>
    <property type="match status" value="1"/>
</dbReference>
<evidence type="ECO:0000259" key="4">
    <source>
        <dbReference type="PROSITE" id="PS50010"/>
    </source>
</evidence>
<keyword evidence="1" id="KW-0597">Phosphoprotein</keyword>
<keyword evidence="6" id="KW-1185">Reference proteome</keyword>
<dbReference type="SUPFAM" id="SSF50729">
    <property type="entry name" value="PH domain-like"/>
    <property type="match status" value="1"/>
</dbReference>
<dbReference type="SUPFAM" id="SSF48065">
    <property type="entry name" value="DBL homology domain (DH-domain)"/>
    <property type="match status" value="1"/>
</dbReference>
<feature type="region of interest" description="Disordered" evidence="3">
    <location>
        <begin position="1346"/>
        <end position="1387"/>
    </location>
</feature>
<dbReference type="Pfam" id="PF00621">
    <property type="entry name" value="RhoGEF"/>
    <property type="match status" value="1"/>
</dbReference>
<feature type="region of interest" description="Disordered" evidence="3">
    <location>
        <begin position="656"/>
        <end position="675"/>
    </location>
</feature>
<feature type="region of interest" description="Disordered" evidence="3">
    <location>
        <begin position="148"/>
        <end position="195"/>
    </location>
</feature>
<dbReference type="PANTHER" id="PTHR12877">
    <property type="entry name" value="RHO GUANINE NUCLEOTIDE EXCHANGE FACTOR"/>
    <property type="match status" value="1"/>
</dbReference>
<dbReference type="CDD" id="cd00160">
    <property type="entry name" value="RhoGEF"/>
    <property type="match status" value="1"/>
</dbReference>
<feature type="region of interest" description="Disordered" evidence="3">
    <location>
        <begin position="31"/>
        <end position="53"/>
    </location>
</feature>
<evidence type="ECO:0000256" key="1">
    <source>
        <dbReference type="ARBA" id="ARBA00022553"/>
    </source>
</evidence>
<dbReference type="Gene3D" id="2.130.10.10">
    <property type="entry name" value="YVTN repeat-like/Quinoprotein amine dehydrogenase"/>
    <property type="match status" value="1"/>
</dbReference>
<organism evidence="5 6">
    <name type="scientific">Holothuria leucospilota</name>
    <name type="common">Black long sea cucumber</name>
    <name type="synonym">Mertensiothuria leucospilota</name>
    <dbReference type="NCBI Taxonomy" id="206669"/>
    <lineage>
        <taxon>Eukaryota</taxon>
        <taxon>Metazoa</taxon>
        <taxon>Echinodermata</taxon>
        <taxon>Eleutherozoa</taxon>
        <taxon>Echinozoa</taxon>
        <taxon>Holothuroidea</taxon>
        <taxon>Aspidochirotacea</taxon>
        <taxon>Aspidochirotida</taxon>
        <taxon>Holothuriidae</taxon>
        <taxon>Holothuria</taxon>
    </lineage>
</organism>
<feature type="region of interest" description="Disordered" evidence="3">
    <location>
        <begin position="706"/>
        <end position="731"/>
    </location>
</feature>
<evidence type="ECO:0000313" key="5">
    <source>
        <dbReference type="EMBL" id="KAJ8022170.1"/>
    </source>
</evidence>
<dbReference type="GO" id="GO:0005737">
    <property type="term" value="C:cytoplasm"/>
    <property type="evidence" value="ECO:0007669"/>
    <property type="project" value="UniProtKB-ARBA"/>
</dbReference>
<dbReference type="SUPFAM" id="SSF50978">
    <property type="entry name" value="WD40 repeat-like"/>
    <property type="match status" value="1"/>
</dbReference>
<comment type="caution">
    <text evidence="5">The sequence shown here is derived from an EMBL/GenBank/DDBJ whole genome shotgun (WGS) entry which is preliminary data.</text>
</comment>
<dbReference type="InterPro" id="IPR000219">
    <property type="entry name" value="DH_dom"/>
</dbReference>
<evidence type="ECO:0000256" key="3">
    <source>
        <dbReference type="SAM" id="MobiDB-lite"/>
    </source>
</evidence>
<dbReference type="Pfam" id="PF19057">
    <property type="entry name" value="PH_19"/>
    <property type="match status" value="1"/>
</dbReference>
<protein>
    <submittedName>
        <fullName evidence="5">Rho guanine nucleotide exchange factor 10-like protein</fullName>
    </submittedName>
</protein>